<keyword evidence="2" id="KW-0813">Transport</keyword>
<gene>
    <name evidence="8" type="ORF">PRK78_005730</name>
</gene>
<feature type="transmembrane region" description="Helical" evidence="7">
    <location>
        <begin position="432"/>
        <end position="458"/>
    </location>
</feature>
<feature type="transmembrane region" description="Helical" evidence="7">
    <location>
        <begin position="408"/>
        <end position="426"/>
    </location>
</feature>
<sequence>MSGSISLENVKADKNYQSESVTEREPDDELPSNGLVGAKYMGTVTDRREMSALGKSQVLRRSLLTGDAQRNFRFISILGFGSTLIATWEIILTLLSFGLMNGGTAGLVWGFIVIFAGATLVFASLAEMASMAPTAGGQYHWVSEFAPRTGQKYLSYITGWLCTTGWQCTIVAISFIAGTIIQGLITLNDATYKPQPWHGTLLVIAIASFAVFFNTLLAKKLPMVEGIFLILHVIGVFLIMIPLWVMAPRHSAKFVFTEFNNGGGWNSIGTSVLIGLSTSLPSMIGYDCTVHMAEEIQDASKTLPKAIMGTVFINGALGFVLILTLCFTLGDVKSILESPTGFPFIQVFYNTTKHYGAASAMVAVVILTLTASAISEIATASRQLWSFARDGGMPFSSALSHVPPRWNIPLNAVLVSLLATALLSLINLGSSVALNAIISLTNSALVSSYLISISCVLLKRIRGQPLPARRWSLGRFGMAINIGALCYLAPMFVFAFFPLSVNPTPANMNWAVVMYGGIITFATVYYIFFGRFNYVPPVALVRRDE</sequence>
<accession>A0AAF0DP10</accession>
<keyword evidence="4 7" id="KW-1133">Transmembrane helix</keyword>
<dbReference type="GO" id="GO:0016020">
    <property type="term" value="C:membrane"/>
    <property type="evidence" value="ECO:0007669"/>
    <property type="project" value="UniProtKB-SubCell"/>
</dbReference>
<feature type="transmembrane region" description="Helical" evidence="7">
    <location>
        <begin position="307"/>
        <end position="330"/>
    </location>
</feature>
<evidence type="ECO:0000256" key="4">
    <source>
        <dbReference type="ARBA" id="ARBA00022989"/>
    </source>
</evidence>
<dbReference type="GO" id="GO:0022857">
    <property type="term" value="F:transmembrane transporter activity"/>
    <property type="evidence" value="ECO:0007669"/>
    <property type="project" value="InterPro"/>
</dbReference>
<feature type="transmembrane region" description="Helical" evidence="7">
    <location>
        <begin position="106"/>
        <end position="126"/>
    </location>
</feature>
<feature type="compositionally biased region" description="Basic and acidic residues" evidence="6">
    <location>
        <begin position="10"/>
        <end position="24"/>
    </location>
</feature>
<feature type="transmembrane region" description="Helical" evidence="7">
    <location>
        <begin position="355"/>
        <end position="374"/>
    </location>
</feature>
<name>A0AAF0DP10_9EURO</name>
<dbReference type="Proteomes" id="UP001219355">
    <property type="component" value="Chromosome 3"/>
</dbReference>
<dbReference type="Gene3D" id="1.20.1740.10">
    <property type="entry name" value="Amino acid/polyamine transporter I"/>
    <property type="match status" value="1"/>
</dbReference>
<feature type="transmembrane region" description="Helical" evidence="7">
    <location>
        <begin position="74"/>
        <end position="100"/>
    </location>
</feature>
<dbReference type="PANTHER" id="PTHR45649:SF41">
    <property type="entry name" value="TRANSPORTER, PUTATIVE (EUROFUNG)-RELATED"/>
    <property type="match status" value="1"/>
</dbReference>
<keyword evidence="3 7" id="KW-0812">Transmembrane</keyword>
<dbReference type="InterPro" id="IPR002293">
    <property type="entry name" value="AA/rel_permease1"/>
</dbReference>
<dbReference type="EMBL" id="CP120629">
    <property type="protein sequence ID" value="WEW60245.1"/>
    <property type="molecule type" value="Genomic_DNA"/>
</dbReference>
<dbReference type="PIRSF" id="PIRSF006060">
    <property type="entry name" value="AA_transporter"/>
    <property type="match status" value="1"/>
</dbReference>
<evidence type="ECO:0000256" key="1">
    <source>
        <dbReference type="ARBA" id="ARBA00004141"/>
    </source>
</evidence>
<evidence type="ECO:0000256" key="7">
    <source>
        <dbReference type="SAM" id="Phobius"/>
    </source>
</evidence>
<feature type="region of interest" description="Disordered" evidence="6">
    <location>
        <begin position="1"/>
        <end position="32"/>
    </location>
</feature>
<keyword evidence="9" id="KW-1185">Reference proteome</keyword>
<dbReference type="Pfam" id="PF13520">
    <property type="entry name" value="AA_permease_2"/>
    <property type="match status" value="1"/>
</dbReference>
<proteinExistence type="predicted"/>
<evidence type="ECO:0000256" key="6">
    <source>
        <dbReference type="SAM" id="MobiDB-lite"/>
    </source>
</evidence>
<keyword evidence="5 7" id="KW-0472">Membrane</keyword>
<reference evidence="8" key="1">
    <citation type="submission" date="2023-03" db="EMBL/GenBank/DDBJ databases">
        <title>Emydomyces testavorans Genome Sequence.</title>
        <authorList>
            <person name="Hoyer L."/>
        </authorList>
    </citation>
    <scope>NUCLEOTIDE SEQUENCE</scope>
    <source>
        <strain evidence="8">16-2883</strain>
    </source>
</reference>
<feature type="transmembrane region" description="Helical" evidence="7">
    <location>
        <begin position="509"/>
        <end position="528"/>
    </location>
</feature>
<comment type="subcellular location">
    <subcellularLocation>
        <location evidence="1">Membrane</location>
        <topology evidence="1">Multi-pass membrane protein</topology>
    </subcellularLocation>
</comment>
<evidence type="ECO:0000313" key="8">
    <source>
        <dbReference type="EMBL" id="WEW60245.1"/>
    </source>
</evidence>
<feature type="transmembrane region" description="Helical" evidence="7">
    <location>
        <begin position="267"/>
        <end position="286"/>
    </location>
</feature>
<evidence type="ECO:0000256" key="5">
    <source>
        <dbReference type="ARBA" id="ARBA00023136"/>
    </source>
</evidence>
<protein>
    <submittedName>
        <fullName evidence="8">Uncharacterized protein</fullName>
    </submittedName>
</protein>
<feature type="transmembrane region" description="Helical" evidence="7">
    <location>
        <begin position="478"/>
        <end position="497"/>
    </location>
</feature>
<feature type="transmembrane region" description="Helical" evidence="7">
    <location>
        <begin position="197"/>
        <end position="217"/>
    </location>
</feature>
<evidence type="ECO:0000256" key="2">
    <source>
        <dbReference type="ARBA" id="ARBA00022448"/>
    </source>
</evidence>
<evidence type="ECO:0000313" key="9">
    <source>
        <dbReference type="Proteomes" id="UP001219355"/>
    </source>
</evidence>
<dbReference type="AlphaFoldDB" id="A0AAF0DP10"/>
<feature type="transmembrane region" description="Helical" evidence="7">
    <location>
        <begin position="229"/>
        <end position="247"/>
    </location>
</feature>
<evidence type="ECO:0000256" key="3">
    <source>
        <dbReference type="ARBA" id="ARBA00022692"/>
    </source>
</evidence>
<dbReference type="PANTHER" id="PTHR45649">
    <property type="entry name" value="AMINO-ACID PERMEASE BAT1"/>
    <property type="match status" value="1"/>
</dbReference>
<organism evidence="8 9">
    <name type="scientific">Emydomyces testavorans</name>
    <dbReference type="NCBI Taxonomy" id="2070801"/>
    <lineage>
        <taxon>Eukaryota</taxon>
        <taxon>Fungi</taxon>
        <taxon>Dikarya</taxon>
        <taxon>Ascomycota</taxon>
        <taxon>Pezizomycotina</taxon>
        <taxon>Eurotiomycetes</taxon>
        <taxon>Eurotiomycetidae</taxon>
        <taxon>Onygenales</taxon>
        <taxon>Nannizziopsiaceae</taxon>
        <taxon>Emydomyces</taxon>
    </lineage>
</organism>
<feature type="transmembrane region" description="Helical" evidence="7">
    <location>
        <begin position="157"/>
        <end position="185"/>
    </location>
</feature>